<gene>
    <name evidence="7" type="ORF">UFOPK2195_00453</name>
</gene>
<evidence type="ECO:0000256" key="4">
    <source>
        <dbReference type="ARBA" id="ARBA00022827"/>
    </source>
</evidence>
<dbReference type="Gene3D" id="3.50.50.60">
    <property type="entry name" value="FAD/NAD(P)-binding domain"/>
    <property type="match status" value="1"/>
</dbReference>
<dbReference type="PANTHER" id="PTHR11552">
    <property type="entry name" value="GLUCOSE-METHANOL-CHOLINE GMC OXIDOREDUCTASE"/>
    <property type="match status" value="1"/>
</dbReference>
<comment type="cofactor">
    <cofactor evidence="1">
        <name>FAD</name>
        <dbReference type="ChEBI" id="CHEBI:57692"/>
    </cofactor>
</comment>
<evidence type="ECO:0000259" key="6">
    <source>
        <dbReference type="Pfam" id="PF05199"/>
    </source>
</evidence>
<keyword evidence="3" id="KW-0285">Flavoprotein</keyword>
<evidence type="ECO:0000256" key="1">
    <source>
        <dbReference type="ARBA" id="ARBA00001974"/>
    </source>
</evidence>
<evidence type="ECO:0000259" key="5">
    <source>
        <dbReference type="Pfam" id="PF00732"/>
    </source>
</evidence>
<organism evidence="7">
    <name type="scientific">freshwater metagenome</name>
    <dbReference type="NCBI Taxonomy" id="449393"/>
    <lineage>
        <taxon>unclassified sequences</taxon>
        <taxon>metagenomes</taxon>
        <taxon>ecological metagenomes</taxon>
    </lineage>
</organism>
<dbReference type="SUPFAM" id="SSF51905">
    <property type="entry name" value="FAD/NAD(P)-binding domain"/>
    <property type="match status" value="1"/>
</dbReference>
<dbReference type="GO" id="GO:0016614">
    <property type="term" value="F:oxidoreductase activity, acting on CH-OH group of donors"/>
    <property type="evidence" value="ECO:0007669"/>
    <property type="project" value="InterPro"/>
</dbReference>
<feature type="domain" description="Glucose-methanol-choline oxidoreductase N-terminal" evidence="5">
    <location>
        <begin position="9"/>
        <end position="270"/>
    </location>
</feature>
<dbReference type="PIRSF" id="PIRSF000137">
    <property type="entry name" value="Alcohol_oxidase"/>
    <property type="match status" value="1"/>
</dbReference>
<feature type="domain" description="Glucose-methanol-choline oxidoreductase C-terminal" evidence="6">
    <location>
        <begin position="328"/>
        <end position="466"/>
    </location>
</feature>
<evidence type="ECO:0000256" key="3">
    <source>
        <dbReference type="ARBA" id="ARBA00022630"/>
    </source>
</evidence>
<dbReference type="Gene3D" id="3.30.410.40">
    <property type="match status" value="1"/>
</dbReference>
<comment type="similarity">
    <text evidence="2">Belongs to the GMC oxidoreductase family.</text>
</comment>
<proteinExistence type="inferred from homology"/>
<dbReference type="Pfam" id="PF00732">
    <property type="entry name" value="GMC_oxred_N"/>
    <property type="match status" value="1"/>
</dbReference>
<evidence type="ECO:0000256" key="2">
    <source>
        <dbReference type="ARBA" id="ARBA00010790"/>
    </source>
</evidence>
<sequence length="479" mass="51026">MISPNLPIVVIGAGAAGAVVASRLSENEKQSVLLLEAGPDSQSFQEPDGIKSPNFLRALQVTERTFSNLHVQRTALQESVWYPRGRGMGGSSAVNAMVAMVGMAQDFERWKNLHGCDGWGWNDVEPVFRALPFATTTIEQSDWGVIDTALVGALTAMGLSRNDHLSSDSQTEEAVGAASLLFDGTQRSSTNLAYMDDARGRPNLTVRGNCEVDSIVMSGTRAVGVKLSDGSVIDASGVVLCAGAIHSPAVLLRSDIRRRGIGKGLKDHPAVAFSLQLREAAKYRFAISTISRLSSTIGSSDIHVLPMNAVSTSDTKSGALLAAVMEVTSTGSVRLGSNGQLEVNFSLLSTEHDRQVMRDAVAYALQALEQKALADVVSATYCDNLGTRCDWLAAATNDQLDNWMERNVGVYAHAGCSLRMGSIDDENAVVDTDGAVIGYEALWVCDASIFPDLPRANPQLAVTMVAERIAPRIAGWLGL</sequence>
<name>A0A6J6KLJ7_9ZZZZ</name>
<dbReference type="PANTHER" id="PTHR11552:SF147">
    <property type="entry name" value="CHOLINE DEHYDROGENASE, MITOCHONDRIAL"/>
    <property type="match status" value="1"/>
</dbReference>
<dbReference type="Pfam" id="PF05199">
    <property type="entry name" value="GMC_oxred_C"/>
    <property type="match status" value="1"/>
</dbReference>
<dbReference type="SUPFAM" id="SSF54373">
    <property type="entry name" value="FAD-linked reductases, C-terminal domain"/>
    <property type="match status" value="1"/>
</dbReference>
<keyword evidence="4" id="KW-0274">FAD</keyword>
<dbReference type="InterPro" id="IPR000172">
    <property type="entry name" value="GMC_OxRdtase_N"/>
</dbReference>
<dbReference type="EMBL" id="CAEZWH010000065">
    <property type="protein sequence ID" value="CAB4650650.1"/>
    <property type="molecule type" value="Genomic_DNA"/>
</dbReference>
<dbReference type="InterPro" id="IPR007867">
    <property type="entry name" value="GMC_OxRtase_C"/>
</dbReference>
<reference evidence="7" key="1">
    <citation type="submission" date="2020-05" db="EMBL/GenBank/DDBJ databases">
        <authorList>
            <person name="Chiriac C."/>
            <person name="Salcher M."/>
            <person name="Ghai R."/>
            <person name="Kavagutti S V."/>
        </authorList>
    </citation>
    <scope>NUCLEOTIDE SEQUENCE</scope>
</reference>
<accession>A0A6J6KLJ7</accession>
<dbReference type="InterPro" id="IPR012132">
    <property type="entry name" value="GMC_OxRdtase"/>
</dbReference>
<dbReference type="GO" id="GO:0050660">
    <property type="term" value="F:flavin adenine dinucleotide binding"/>
    <property type="evidence" value="ECO:0007669"/>
    <property type="project" value="InterPro"/>
</dbReference>
<dbReference type="AlphaFoldDB" id="A0A6J6KLJ7"/>
<protein>
    <submittedName>
        <fullName evidence="7">Unannotated protein</fullName>
    </submittedName>
</protein>
<evidence type="ECO:0000313" key="7">
    <source>
        <dbReference type="EMBL" id="CAB4650650.1"/>
    </source>
</evidence>
<dbReference type="InterPro" id="IPR036188">
    <property type="entry name" value="FAD/NAD-bd_sf"/>
</dbReference>